<comment type="caution">
    <text evidence="2">The sequence shown here is derived from an EMBL/GenBank/DDBJ whole genome shotgun (WGS) entry which is preliminary data.</text>
</comment>
<reference evidence="2" key="1">
    <citation type="submission" date="2021-02" db="EMBL/GenBank/DDBJ databases">
        <authorList>
            <person name="Dougan E. K."/>
            <person name="Rhodes N."/>
            <person name="Thang M."/>
            <person name="Chan C."/>
        </authorList>
    </citation>
    <scope>NUCLEOTIDE SEQUENCE</scope>
</reference>
<evidence type="ECO:0000313" key="2">
    <source>
        <dbReference type="EMBL" id="CAE7943974.1"/>
    </source>
</evidence>
<accession>A0A813CM53</accession>
<dbReference type="Proteomes" id="UP000601435">
    <property type="component" value="Unassembled WGS sequence"/>
</dbReference>
<keyword evidence="1" id="KW-0732">Signal</keyword>
<feature type="chain" id="PRO_5032559767" evidence="1">
    <location>
        <begin position="21"/>
        <end position="129"/>
    </location>
</feature>
<protein>
    <submittedName>
        <fullName evidence="2">Uncharacterized protein</fullName>
    </submittedName>
</protein>
<evidence type="ECO:0000256" key="1">
    <source>
        <dbReference type="SAM" id="SignalP"/>
    </source>
</evidence>
<dbReference type="AlphaFoldDB" id="A0A813CM53"/>
<name>A0A813CM53_9DINO</name>
<gene>
    <name evidence="2" type="ORF">SNEC2469_LOCUS35226</name>
</gene>
<organism evidence="2 3">
    <name type="scientific">Symbiodinium necroappetens</name>
    <dbReference type="NCBI Taxonomy" id="1628268"/>
    <lineage>
        <taxon>Eukaryota</taxon>
        <taxon>Sar</taxon>
        <taxon>Alveolata</taxon>
        <taxon>Dinophyceae</taxon>
        <taxon>Suessiales</taxon>
        <taxon>Symbiodiniaceae</taxon>
        <taxon>Symbiodinium</taxon>
    </lineage>
</organism>
<keyword evidence="3" id="KW-1185">Reference proteome</keyword>
<sequence length="129" mass="14857">MAHMAMAIASIAVMVNFAIADPQTCLKVELHVTELDRTNTYDVAMVEEREVIAPYRCVRYRGPPAPEIKFQWTTPEYLLGLKMFPQGVPLLDGFHQNNVTFGPFQRNQSFDVFVTEQPYRQQSKMQFLV</sequence>
<proteinExistence type="predicted"/>
<feature type="signal peptide" evidence="1">
    <location>
        <begin position="1"/>
        <end position="20"/>
    </location>
</feature>
<dbReference type="EMBL" id="CAJNJA010100838">
    <property type="protein sequence ID" value="CAE7943974.1"/>
    <property type="molecule type" value="Genomic_DNA"/>
</dbReference>
<evidence type="ECO:0000313" key="3">
    <source>
        <dbReference type="Proteomes" id="UP000601435"/>
    </source>
</evidence>